<comment type="caution">
    <text evidence="2">The sequence shown here is derived from an EMBL/GenBank/DDBJ whole genome shotgun (WGS) entry which is preliminary data.</text>
</comment>
<protein>
    <submittedName>
        <fullName evidence="2">Uncharacterized protein</fullName>
    </submittedName>
</protein>
<sequence>MLKRELGNDDDANNKSATCRRTRHLQQNAPPAAERATCSRTRHLQQSAPPFCNAWLTRISRMSESCETPDGTIFHHRCLLDFSLFSLRSAPSFYTFHASS</sequence>
<proteinExistence type="predicted"/>
<evidence type="ECO:0000256" key="1">
    <source>
        <dbReference type="SAM" id="MobiDB-lite"/>
    </source>
</evidence>
<evidence type="ECO:0000313" key="2">
    <source>
        <dbReference type="EMBL" id="OQV20154.1"/>
    </source>
</evidence>
<evidence type="ECO:0000313" key="3">
    <source>
        <dbReference type="Proteomes" id="UP000192578"/>
    </source>
</evidence>
<dbReference type="Proteomes" id="UP000192578">
    <property type="component" value="Unassembled WGS sequence"/>
</dbReference>
<gene>
    <name evidence="2" type="ORF">BV898_05943</name>
</gene>
<feature type="region of interest" description="Disordered" evidence="1">
    <location>
        <begin position="1"/>
        <end position="42"/>
    </location>
</feature>
<organism evidence="2 3">
    <name type="scientific">Hypsibius exemplaris</name>
    <name type="common">Freshwater tardigrade</name>
    <dbReference type="NCBI Taxonomy" id="2072580"/>
    <lineage>
        <taxon>Eukaryota</taxon>
        <taxon>Metazoa</taxon>
        <taxon>Ecdysozoa</taxon>
        <taxon>Tardigrada</taxon>
        <taxon>Eutardigrada</taxon>
        <taxon>Parachela</taxon>
        <taxon>Hypsibioidea</taxon>
        <taxon>Hypsibiidae</taxon>
        <taxon>Hypsibius</taxon>
    </lineage>
</organism>
<keyword evidence="3" id="KW-1185">Reference proteome</keyword>
<dbReference type="AlphaFoldDB" id="A0A1W0WY69"/>
<name>A0A1W0WY69_HYPEX</name>
<dbReference type="EMBL" id="MTYJ01000033">
    <property type="protein sequence ID" value="OQV20154.1"/>
    <property type="molecule type" value="Genomic_DNA"/>
</dbReference>
<reference evidence="3" key="1">
    <citation type="submission" date="2017-01" db="EMBL/GenBank/DDBJ databases">
        <title>Comparative genomics of anhydrobiosis in the tardigrade Hypsibius dujardini.</title>
        <authorList>
            <person name="Yoshida Y."/>
            <person name="Koutsovoulos G."/>
            <person name="Laetsch D."/>
            <person name="Stevens L."/>
            <person name="Kumar S."/>
            <person name="Horikawa D."/>
            <person name="Ishino K."/>
            <person name="Komine S."/>
            <person name="Tomita M."/>
            <person name="Blaxter M."/>
            <person name="Arakawa K."/>
        </authorList>
    </citation>
    <scope>NUCLEOTIDE SEQUENCE [LARGE SCALE GENOMIC DNA]</scope>
    <source>
        <strain evidence="3">Z151</strain>
    </source>
</reference>
<accession>A0A1W0WY69</accession>